<dbReference type="PANTHER" id="PTHR44196">
    <property type="entry name" value="DEHYDROGENASE/REDUCTASE SDR FAMILY MEMBER 7B"/>
    <property type="match status" value="1"/>
</dbReference>
<dbReference type="SUPFAM" id="SSF51735">
    <property type="entry name" value="NAD(P)-binding Rossmann-fold domains"/>
    <property type="match status" value="1"/>
</dbReference>
<dbReference type="Gene3D" id="3.40.50.720">
    <property type="entry name" value="NAD(P)-binding Rossmann-like Domain"/>
    <property type="match status" value="1"/>
</dbReference>
<proteinExistence type="inferred from homology"/>
<dbReference type="Pfam" id="PF00106">
    <property type="entry name" value="adh_short"/>
    <property type="match status" value="1"/>
</dbReference>
<dbReference type="InterPro" id="IPR020904">
    <property type="entry name" value="Sc_DH/Rdtase_CS"/>
</dbReference>
<keyword evidence="3" id="KW-0812">Transmembrane</keyword>
<dbReference type="AlphaFoldDB" id="A0A2W4ZNP4"/>
<keyword evidence="3" id="KW-1133">Transmembrane helix</keyword>
<dbReference type="PROSITE" id="PS00061">
    <property type="entry name" value="ADH_SHORT"/>
    <property type="match status" value="1"/>
</dbReference>
<gene>
    <name evidence="4" type="ORF">DI626_10115</name>
</gene>
<evidence type="ECO:0000256" key="3">
    <source>
        <dbReference type="SAM" id="Phobius"/>
    </source>
</evidence>
<reference evidence="4 5" key="1">
    <citation type="submission" date="2017-08" db="EMBL/GenBank/DDBJ databases">
        <title>Infants hospitalized years apart are colonized by the same room-sourced microbial strains.</title>
        <authorList>
            <person name="Brooks B."/>
            <person name="Olm M.R."/>
            <person name="Firek B.A."/>
            <person name="Baker R."/>
            <person name="Thomas B.C."/>
            <person name="Morowitz M.J."/>
            <person name="Banfield J.F."/>
        </authorList>
    </citation>
    <scope>NUCLEOTIDE SEQUENCE [LARGE SCALE GENOMIC DNA]</scope>
    <source>
        <strain evidence="4">S2_018_000_R2_104</strain>
    </source>
</reference>
<organism evidence="4 5">
    <name type="scientific">Micavibrio aeruginosavorus</name>
    <dbReference type="NCBI Taxonomy" id="349221"/>
    <lineage>
        <taxon>Bacteria</taxon>
        <taxon>Pseudomonadati</taxon>
        <taxon>Bdellovibrionota</taxon>
        <taxon>Bdellovibrionia</taxon>
        <taxon>Bdellovibrionales</taxon>
        <taxon>Pseudobdellovibrionaceae</taxon>
        <taxon>Micavibrio</taxon>
    </lineage>
</organism>
<evidence type="ECO:0000313" key="5">
    <source>
        <dbReference type="Proteomes" id="UP000249557"/>
    </source>
</evidence>
<comment type="caution">
    <text evidence="4">The sequence shown here is derived from an EMBL/GenBank/DDBJ whole genome shotgun (WGS) entry which is preliminary data.</text>
</comment>
<dbReference type="EMBL" id="QFNK01000263">
    <property type="protein sequence ID" value="PZO82322.1"/>
    <property type="molecule type" value="Genomic_DNA"/>
</dbReference>
<keyword evidence="3" id="KW-0472">Membrane</keyword>
<comment type="similarity">
    <text evidence="1">Belongs to the short-chain dehydrogenases/reductases (SDR) family.</text>
</comment>
<accession>A0A2W4ZNP4</accession>
<feature type="transmembrane region" description="Helical" evidence="3">
    <location>
        <begin position="223"/>
        <end position="242"/>
    </location>
</feature>
<name>A0A2W4ZNP4_9BACT</name>
<keyword evidence="2" id="KW-0560">Oxidoreductase</keyword>
<dbReference type="InterPro" id="IPR036291">
    <property type="entry name" value="NAD(P)-bd_dom_sf"/>
</dbReference>
<evidence type="ECO:0000256" key="1">
    <source>
        <dbReference type="ARBA" id="ARBA00006484"/>
    </source>
</evidence>
<dbReference type="Proteomes" id="UP000249557">
    <property type="component" value="Unassembled WGS sequence"/>
</dbReference>
<evidence type="ECO:0000256" key="2">
    <source>
        <dbReference type="ARBA" id="ARBA00023002"/>
    </source>
</evidence>
<evidence type="ECO:0000313" key="4">
    <source>
        <dbReference type="EMBL" id="PZO82322.1"/>
    </source>
</evidence>
<dbReference type="PRINTS" id="PR00081">
    <property type="entry name" value="GDHRDH"/>
</dbReference>
<dbReference type="PANTHER" id="PTHR44196:SF1">
    <property type="entry name" value="DEHYDROGENASE_REDUCTASE SDR FAMILY MEMBER 7B"/>
    <property type="match status" value="1"/>
</dbReference>
<dbReference type="InterPro" id="IPR002347">
    <property type="entry name" value="SDR_fam"/>
</dbReference>
<dbReference type="GO" id="GO:0016020">
    <property type="term" value="C:membrane"/>
    <property type="evidence" value="ECO:0007669"/>
    <property type="project" value="TreeGrafter"/>
</dbReference>
<sequence>MKDYAGKTIWIIGASSGIGRALAMELDSRGANLILSARNEQALNTLSASLKNENSVVPFDAADKNSFAGAFSNLRKIDSVVYLAAAYTPGKIEDIKPDDVAAAISINLEAPYTLLRHLIPLYKKQGRGQIALCGSVAGYVGLPGGQPYSATKAGIINLAQSLRSEMADENIDVRLISPGFVRTGLTDKNDFSMPMIIEPEEAAKAIADGLSGNNFEIHFPKKFTFIMKIISMLPYCLYFLIVRMIKR</sequence>
<protein>
    <submittedName>
        <fullName evidence="4">Short-chain dehydrogenase</fullName>
    </submittedName>
</protein>
<dbReference type="GO" id="GO:0016491">
    <property type="term" value="F:oxidoreductase activity"/>
    <property type="evidence" value="ECO:0007669"/>
    <property type="project" value="UniProtKB-KW"/>
</dbReference>